<dbReference type="AlphaFoldDB" id="A0A409WP67"/>
<name>A0A409WP67_PSICY</name>
<proteinExistence type="predicted"/>
<dbReference type="Proteomes" id="UP000283269">
    <property type="component" value="Unassembled WGS sequence"/>
</dbReference>
<feature type="compositionally biased region" description="Polar residues" evidence="1">
    <location>
        <begin position="140"/>
        <end position="149"/>
    </location>
</feature>
<dbReference type="InParanoid" id="A0A409WP67"/>
<feature type="compositionally biased region" description="Low complexity" evidence="1">
    <location>
        <begin position="159"/>
        <end position="168"/>
    </location>
</feature>
<accession>A0A409WP67</accession>
<evidence type="ECO:0000256" key="1">
    <source>
        <dbReference type="SAM" id="MobiDB-lite"/>
    </source>
</evidence>
<evidence type="ECO:0000313" key="3">
    <source>
        <dbReference type="Proteomes" id="UP000283269"/>
    </source>
</evidence>
<protein>
    <submittedName>
        <fullName evidence="2">Uncharacterized protein</fullName>
    </submittedName>
</protein>
<feature type="compositionally biased region" description="Pro residues" evidence="1">
    <location>
        <begin position="114"/>
        <end position="124"/>
    </location>
</feature>
<feature type="region of interest" description="Disordered" evidence="1">
    <location>
        <begin position="109"/>
        <end position="360"/>
    </location>
</feature>
<evidence type="ECO:0000313" key="2">
    <source>
        <dbReference type="EMBL" id="PPQ80297.1"/>
    </source>
</evidence>
<dbReference type="EMBL" id="NHYD01003337">
    <property type="protein sequence ID" value="PPQ80297.1"/>
    <property type="molecule type" value="Genomic_DNA"/>
</dbReference>
<feature type="compositionally biased region" description="Polar residues" evidence="1">
    <location>
        <begin position="257"/>
        <end position="272"/>
    </location>
</feature>
<gene>
    <name evidence="2" type="ORF">CVT25_003694</name>
</gene>
<organism evidence="2 3">
    <name type="scientific">Psilocybe cyanescens</name>
    <dbReference type="NCBI Taxonomy" id="93625"/>
    <lineage>
        <taxon>Eukaryota</taxon>
        <taxon>Fungi</taxon>
        <taxon>Dikarya</taxon>
        <taxon>Basidiomycota</taxon>
        <taxon>Agaricomycotina</taxon>
        <taxon>Agaricomycetes</taxon>
        <taxon>Agaricomycetidae</taxon>
        <taxon>Agaricales</taxon>
        <taxon>Agaricineae</taxon>
        <taxon>Strophariaceae</taxon>
        <taxon>Psilocybe</taxon>
    </lineage>
</organism>
<feature type="compositionally biased region" description="Polar residues" evidence="1">
    <location>
        <begin position="293"/>
        <end position="306"/>
    </location>
</feature>
<keyword evidence="3" id="KW-1185">Reference proteome</keyword>
<sequence>MSFSALFDFALPLSSYPLSFKWSLASIDDGEYEAWLDFEGCLPSMSLSPPIPLSSFPSPSTPSLPSSSPWSLSVSPDTHTSTLSSSPFSSPMEYLTDVAPESWHLDPLPHIPRSLPPPSSPEIPSPGVRPADLMLGPRSLNHTTVTRETPPSISPSPQPELSSLQHQPTKSRQGSRNPDSRTVVHQAPSAHAPWGGQSLGKRRRDTTADAVRLEDSQNAKRRNIQVKEEVLVGQGAWGDDPSLEYSPTGRPLRSKSQRTTACQSTRQASNIKTDAKGKRHGALQNRRLAGNARDSTPGPSSVNTTGLLAPLRASEGMMQRKRKRSEVGSQETRDTARTEAEEQLEKKARTRNPRLRSSDIIGRQPKLKRWRDLIEQLGEKDVQLEEADVRTMVESDLVTLSKIPVSRRNAFVEFQKEKAKKLPKYRCIARYCSRRDEGNPWAFTSPFSMTRTRILYLYLPTLD</sequence>
<comment type="caution">
    <text evidence="2">The sequence shown here is derived from an EMBL/GenBank/DDBJ whole genome shotgun (WGS) entry which is preliminary data.</text>
</comment>
<reference evidence="2 3" key="1">
    <citation type="journal article" date="2018" name="Evol. Lett.">
        <title>Horizontal gene cluster transfer increased hallucinogenic mushroom diversity.</title>
        <authorList>
            <person name="Reynolds H.T."/>
            <person name="Vijayakumar V."/>
            <person name="Gluck-Thaler E."/>
            <person name="Korotkin H.B."/>
            <person name="Matheny P.B."/>
            <person name="Slot J.C."/>
        </authorList>
    </citation>
    <scope>NUCLEOTIDE SEQUENCE [LARGE SCALE GENOMIC DNA]</scope>
    <source>
        <strain evidence="2 3">2631</strain>
    </source>
</reference>
<feature type="compositionally biased region" description="Basic and acidic residues" evidence="1">
    <location>
        <begin position="205"/>
        <end position="218"/>
    </location>
</feature>
<feature type="compositionally biased region" description="Basic and acidic residues" evidence="1">
    <location>
        <begin position="331"/>
        <end position="347"/>
    </location>
</feature>